<sequence length="313" mass="34576">MSIPQLLHPRNVHQGRYDFNALCAAVPKLAAFVSKNPNGEATIDFADKEAVLLLNQALLAKYYHVKFWLLPAGYLCPPIPGRADYVHYLADLLGRIFSQLPKGKQIELLDIGTGANCIYPIIANQSYGWHVTGSDIDVVAVRAAATIVAANTALKSSIQIIEQPDTNAIFSGVIGEGQQFHLTMCNPPFFASQAEADAANERKWANLGKAAEGKGRNFAGQQHELWCDGGELAFIRQMITESQLFKPQVCWFSSLVSQQKHLPPLQKLLRSVGVVQSEVIEMRQGNKISRILAWSFLTVEQQRQRFGATDNDS</sequence>
<comment type="subcellular location">
    <subcellularLocation>
        <location evidence="6">Cytoplasm</location>
    </subcellularLocation>
</comment>
<dbReference type="RefSeq" id="WP_305975667.1">
    <property type="nucleotide sequence ID" value="NZ_JAPJDZ010000022.1"/>
</dbReference>
<dbReference type="Pfam" id="PF05971">
    <property type="entry name" value="Methyltransf_10"/>
    <property type="match status" value="1"/>
</dbReference>
<evidence type="ECO:0000313" key="7">
    <source>
        <dbReference type="EMBL" id="MDP5136338.1"/>
    </source>
</evidence>
<comment type="function">
    <text evidence="6">Specifically methylates the adenine in position 1618 of 23S rRNA.</text>
</comment>
<evidence type="ECO:0000256" key="5">
    <source>
        <dbReference type="ARBA" id="ARBA00022691"/>
    </source>
</evidence>
<evidence type="ECO:0000256" key="4">
    <source>
        <dbReference type="ARBA" id="ARBA00022679"/>
    </source>
</evidence>
<dbReference type="Proteomes" id="UP001231109">
    <property type="component" value="Unassembled WGS sequence"/>
</dbReference>
<dbReference type="NCBIfam" id="NF008725">
    <property type="entry name" value="PRK11727.1"/>
    <property type="match status" value="1"/>
</dbReference>
<evidence type="ECO:0000256" key="6">
    <source>
        <dbReference type="HAMAP-Rule" id="MF_01848"/>
    </source>
</evidence>
<dbReference type="Gene3D" id="3.40.50.150">
    <property type="entry name" value="Vaccinia Virus protein VP39"/>
    <property type="match status" value="1"/>
</dbReference>
<dbReference type="PIRSF" id="PIRSF029038">
    <property type="entry name" value="Mtase_YbiN_prd"/>
    <property type="match status" value="1"/>
</dbReference>
<comment type="similarity">
    <text evidence="6">Belongs to the methyltransferase superfamily. METTL16/RlmF family.</text>
</comment>
<dbReference type="InterPro" id="IPR010286">
    <property type="entry name" value="METTL16/RlmF"/>
</dbReference>
<evidence type="ECO:0000256" key="3">
    <source>
        <dbReference type="ARBA" id="ARBA00022603"/>
    </source>
</evidence>
<comment type="catalytic activity">
    <reaction evidence="6">
        <text>adenosine(1618) in 23S rRNA + S-adenosyl-L-methionine = N(6)-methyladenosine(1618) in 23S rRNA + S-adenosyl-L-homocysteine + H(+)</text>
        <dbReference type="Rhea" id="RHEA:16497"/>
        <dbReference type="Rhea" id="RHEA-COMP:10229"/>
        <dbReference type="Rhea" id="RHEA-COMP:10231"/>
        <dbReference type="ChEBI" id="CHEBI:15378"/>
        <dbReference type="ChEBI" id="CHEBI:57856"/>
        <dbReference type="ChEBI" id="CHEBI:59789"/>
        <dbReference type="ChEBI" id="CHEBI:74411"/>
        <dbReference type="ChEBI" id="CHEBI:74449"/>
        <dbReference type="EC" id="2.1.1.181"/>
    </reaction>
</comment>
<keyword evidence="5 6" id="KW-0949">S-adenosyl-L-methionine</keyword>
<evidence type="ECO:0000256" key="2">
    <source>
        <dbReference type="ARBA" id="ARBA00022552"/>
    </source>
</evidence>
<evidence type="ECO:0000313" key="8">
    <source>
        <dbReference type="Proteomes" id="UP001231109"/>
    </source>
</evidence>
<keyword evidence="1 6" id="KW-0963">Cytoplasm</keyword>
<dbReference type="InterPro" id="IPR016909">
    <property type="entry name" value="rRNA_lsu_MeTfrase_F"/>
</dbReference>
<name>A0ABT9HZF9_9GAMM</name>
<dbReference type="SUPFAM" id="SSF53335">
    <property type="entry name" value="S-adenosyl-L-methionine-dependent methyltransferases"/>
    <property type="match status" value="1"/>
</dbReference>
<comment type="caution">
    <text evidence="7">The sequence shown here is derived from an EMBL/GenBank/DDBJ whole genome shotgun (WGS) entry which is preliminary data.</text>
</comment>
<dbReference type="GO" id="GO:0052907">
    <property type="term" value="F:23S rRNA (adenine(1618)-N(6))-methyltransferase activity"/>
    <property type="evidence" value="ECO:0007669"/>
    <property type="project" value="UniProtKB-EC"/>
</dbReference>
<dbReference type="CDD" id="cd02440">
    <property type="entry name" value="AdoMet_MTases"/>
    <property type="match status" value="1"/>
</dbReference>
<dbReference type="PANTHER" id="PTHR13393:SF0">
    <property type="entry name" value="RNA N6-ADENOSINE-METHYLTRANSFERASE METTL16"/>
    <property type="match status" value="1"/>
</dbReference>
<dbReference type="HAMAP" id="MF_01848">
    <property type="entry name" value="23SrRNA_methyltr_F"/>
    <property type="match status" value="1"/>
</dbReference>
<dbReference type="InterPro" id="IPR029063">
    <property type="entry name" value="SAM-dependent_MTases_sf"/>
</dbReference>
<protein>
    <recommendedName>
        <fullName evidence="6">Ribosomal RNA large subunit methyltransferase F</fullName>
        <ecNumber evidence="6">2.1.1.181</ecNumber>
    </recommendedName>
    <alternativeName>
        <fullName evidence="6">23S rRNA mA1618 methyltransferase</fullName>
    </alternativeName>
    <alternativeName>
        <fullName evidence="6">rRNA adenine N-6-methyltransferase</fullName>
    </alternativeName>
</protein>
<dbReference type="EMBL" id="JAPJDZ010000022">
    <property type="protein sequence ID" value="MDP5136338.1"/>
    <property type="molecule type" value="Genomic_DNA"/>
</dbReference>
<keyword evidence="2 6" id="KW-0698">rRNA processing</keyword>
<reference evidence="7 8" key="1">
    <citation type="submission" date="2022-11" db="EMBL/GenBank/DDBJ databases">
        <title>Viruses from the air-sea interface of a natural surface slick.</title>
        <authorList>
            <person name="Rahlff J."/>
            <person name="Holmfeldt K."/>
        </authorList>
    </citation>
    <scope>NUCLEOTIDE SEQUENCE [LARGE SCALE GENOMIC DNA]</scope>
    <source>
        <strain evidence="7 8">SMS4</strain>
    </source>
</reference>
<keyword evidence="3 6" id="KW-0489">Methyltransferase</keyword>
<keyword evidence="8" id="KW-1185">Reference proteome</keyword>
<proteinExistence type="inferred from homology"/>
<dbReference type="EC" id="2.1.1.181" evidence="6"/>
<accession>A0ABT9HZF9</accession>
<gene>
    <name evidence="6 7" type="primary">rlmF</name>
    <name evidence="7" type="ORF">ORJ04_10290</name>
</gene>
<organism evidence="7 8">
    <name type="scientific">Rheinheimera baltica</name>
    <dbReference type="NCBI Taxonomy" id="67576"/>
    <lineage>
        <taxon>Bacteria</taxon>
        <taxon>Pseudomonadati</taxon>
        <taxon>Pseudomonadota</taxon>
        <taxon>Gammaproteobacteria</taxon>
        <taxon>Chromatiales</taxon>
        <taxon>Chromatiaceae</taxon>
        <taxon>Rheinheimera</taxon>
    </lineage>
</organism>
<evidence type="ECO:0000256" key="1">
    <source>
        <dbReference type="ARBA" id="ARBA00022490"/>
    </source>
</evidence>
<dbReference type="PANTHER" id="PTHR13393">
    <property type="entry name" value="SAM-DEPENDENT METHYLTRANSFERASE"/>
    <property type="match status" value="1"/>
</dbReference>
<keyword evidence="4 6" id="KW-0808">Transferase</keyword>